<dbReference type="InterPro" id="IPR035328">
    <property type="entry name" value="DUF3048_C"/>
</dbReference>
<feature type="domain" description="DUF3048" evidence="4">
    <location>
        <begin position="359"/>
        <end position="465"/>
    </location>
</feature>
<feature type="coiled-coil region" evidence="2">
    <location>
        <begin position="37"/>
        <end position="71"/>
    </location>
</feature>
<evidence type="ECO:0000313" key="7">
    <source>
        <dbReference type="Proteomes" id="UP000516160"/>
    </source>
</evidence>
<sequence length="471" mass="53045">MRRLISVLILTAVLFLSFEGVVSNTVYGNTGSPQGSIDDIKKEIAELEETIKLLNEDIDSRLKRIDDLDKELIATEKELEKNGVLLAQAQERLDENTKKFGGRVRSAYMKGGSSYIEILLEADNFGDLIVRLAYLTRVLNRDAELVSGIREEREIIEGRQIAMEDQRKKIEDRRFQMEAERRNLEDQRKAVNALLAISKGNLADELAVVPQAERTPVYGVVFDNHPSARPQHGLSQASIVYEYEVEGRSTRYLVLFSTLPSKVGPIRSAREHSTALALENKVNFIHAGGSKAGMEKISEWSVNSTNALAHPAFYRDSSRRAPHNLYVNLSTLNRGSSSSTVIRPGNLSRQGISANSTSIEYSPSYRVSYQYNSEKGAYKRLINGNDHRDATGAQIWARNIIIQYTAHPTVNGLPTPEVVGQGAIDYYAKGQHFRGTWRKDSPSSRTRFYYEDGQEIERIYGQTWIQISRPK</sequence>
<evidence type="ECO:0000313" key="6">
    <source>
        <dbReference type="EMBL" id="QNO15069.1"/>
    </source>
</evidence>
<name>A0A7G9W8Q7_ALKCA</name>
<dbReference type="InterPro" id="IPR021416">
    <property type="entry name" value="DUF3048_N"/>
</dbReference>
<dbReference type="AlphaFoldDB" id="A0A7G9W8Q7"/>
<dbReference type="InterPro" id="IPR023158">
    <property type="entry name" value="YerB-like_sf"/>
</dbReference>
<protein>
    <submittedName>
        <fullName evidence="6">DUF3048 domain-containing protein</fullName>
    </submittedName>
</protein>
<evidence type="ECO:0000259" key="5">
    <source>
        <dbReference type="Pfam" id="PF24568"/>
    </source>
</evidence>
<dbReference type="Pfam" id="PF17479">
    <property type="entry name" value="DUF3048_C"/>
    <property type="match status" value="1"/>
</dbReference>
<dbReference type="RefSeq" id="WP_213165433.1">
    <property type="nucleotide sequence ID" value="NZ_CP058559.1"/>
</dbReference>
<evidence type="ECO:0000256" key="2">
    <source>
        <dbReference type="SAM" id="Coils"/>
    </source>
</evidence>
<accession>A0A7G9W8Q7</accession>
<evidence type="ECO:0000259" key="4">
    <source>
        <dbReference type="Pfam" id="PF17479"/>
    </source>
</evidence>
<dbReference type="EMBL" id="CP058559">
    <property type="protein sequence ID" value="QNO15069.1"/>
    <property type="molecule type" value="Genomic_DNA"/>
</dbReference>
<keyword evidence="7" id="KW-1185">Reference proteome</keyword>
<dbReference type="Proteomes" id="UP000516160">
    <property type="component" value="Chromosome"/>
</dbReference>
<gene>
    <name evidence="6" type="ORF">HYG86_09985</name>
</gene>
<dbReference type="Pfam" id="PF24568">
    <property type="entry name" value="CC_PcsB"/>
    <property type="match status" value="1"/>
</dbReference>
<feature type="coiled-coil region" evidence="2">
    <location>
        <begin position="167"/>
        <end position="197"/>
    </location>
</feature>
<keyword evidence="1" id="KW-0732">Signal</keyword>
<feature type="domain" description="Peptidoglycan hydrolase PcsB coiled-coil" evidence="5">
    <location>
        <begin position="87"/>
        <end position="157"/>
    </location>
</feature>
<dbReference type="KEGG" id="acae:HYG86_09985"/>
<organism evidence="6 7">
    <name type="scientific">Alkalicella caledoniensis</name>
    <dbReference type="NCBI Taxonomy" id="2731377"/>
    <lineage>
        <taxon>Bacteria</taxon>
        <taxon>Bacillati</taxon>
        <taxon>Bacillota</taxon>
        <taxon>Clostridia</taxon>
        <taxon>Eubacteriales</taxon>
        <taxon>Proteinivoracaceae</taxon>
        <taxon>Alkalicella</taxon>
    </lineage>
</organism>
<evidence type="ECO:0000259" key="3">
    <source>
        <dbReference type="Pfam" id="PF11258"/>
    </source>
</evidence>
<feature type="domain" description="DUF3048" evidence="3">
    <location>
        <begin position="212"/>
        <end position="337"/>
    </location>
</feature>
<dbReference type="Pfam" id="PF11258">
    <property type="entry name" value="DUF3048"/>
    <property type="match status" value="1"/>
</dbReference>
<evidence type="ECO:0000256" key="1">
    <source>
        <dbReference type="ARBA" id="ARBA00022729"/>
    </source>
</evidence>
<dbReference type="InterPro" id="IPR057309">
    <property type="entry name" value="PcsB_CC"/>
</dbReference>
<dbReference type="Gene3D" id="3.50.90.10">
    <property type="entry name" value="YerB-like"/>
    <property type="match status" value="1"/>
</dbReference>
<keyword evidence="2" id="KW-0175">Coiled coil</keyword>
<proteinExistence type="predicted"/>
<reference evidence="6 7" key="1">
    <citation type="submission" date="2020-07" db="EMBL/GenBank/DDBJ databases">
        <title>Alkalicella. sp. LB2 genome.</title>
        <authorList>
            <person name="Postec A."/>
            <person name="Quemeneur M."/>
        </authorList>
    </citation>
    <scope>NUCLEOTIDE SEQUENCE [LARGE SCALE GENOMIC DNA]</scope>
    <source>
        <strain evidence="6 7">LB2</strain>
    </source>
</reference>
<dbReference type="SUPFAM" id="SSF159774">
    <property type="entry name" value="YerB-like"/>
    <property type="match status" value="1"/>
</dbReference>